<dbReference type="AlphaFoldDB" id="A0A4R6G068"/>
<accession>A0A4R6G068</accession>
<sequence>MGNPLADKRVLVAEDEYFIASDIRRLLEQEGVIIIGPVGDLPGATRLAGEAEGIDAAILDVNLAGELTYPLARSLVERGVACMFLTGYDDWAIPEDCGTLPRVAKPFSEREVIETLTALVDAPGS</sequence>
<dbReference type="SUPFAM" id="SSF52172">
    <property type="entry name" value="CheY-like"/>
    <property type="match status" value="1"/>
</dbReference>
<evidence type="ECO:0000256" key="1">
    <source>
        <dbReference type="PROSITE-ProRule" id="PRU00169"/>
    </source>
</evidence>
<dbReference type="Proteomes" id="UP000295493">
    <property type="component" value="Unassembled WGS sequence"/>
</dbReference>
<keyword evidence="1" id="KW-0597">Phosphoprotein</keyword>
<evidence type="ECO:0000259" key="2">
    <source>
        <dbReference type="PROSITE" id="PS50110"/>
    </source>
</evidence>
<gene>
    <name evidence="3" type="ORF">EV664_101432</name>
</gene>
<name>A0A4R6G068_9SPHN</name>
<keyword evidence="4" id="KW-1185">Reference proteome</keyword>
<dbReference type="GO" id="GO:0000160">
    <property type="term" value="P:phosphorelay signal transduction system"/>
    <property type="evidence" value="ECO:0007669"/>
    <property type="project" value="InterPro"/>
</dbReference>
<evidence type="ECO:0000313" key="4">
    <source>
        <dbReference type="Proteomes" id="UP000295493"/>
    </source>
</evidence>
<organism evidence="3 4">
    <name type="scientific">Stakelama pacifica</name>
    <dbReference type="NCBI Taxonomy" id="517720"/>
    <lineage>
        <taxon>Bacteria</taxon>
        <taxon>Pseudomonadati</taxon>
        <taxon>Pseudomonadota</taxon>
        <taxon>Alphaproteobacteria</taxon>
        <taxon>Sphingomonadales</taxon>
        <taxon>Sphingomonadaceae</taxon>
        <taxon>Stakelama</taxon>
    </lineage>
</organism>
<dbReference type="PROSITE" id="PS50110">
    <property type="entry name" value="RESPONSE_REGULATORY"/>
    <property type="match status" value="1"/>
</dbReference>
<dbReference type="EMBL" id="SNWD01000001">
    <property type="protein sequence ID" value="TDN86854.1"/>
    <property type="molecule type" value="Genomic_DNA"/>
</dbReference>
<dbReference type="Gene3D" id="3.40.50.2300">
    <property type="match status" value="1"/>
</dbReference>
<comment type="caution">
    <text evidence="3">The sequence shown here is derived from an EMBL/GenBank/DDBJ whole genome shotgun (WGS) entry which is preliminary data.</text>
</comment>
<dbReference type="InterPro" id="IPR011006">
    <property type="entry name" value="CheY-like_superfamily"/>
</dbReference>
<dbReference type="InterPro" id="IPR001789">
    <property type="entry name" value="Sig_transdc_resp-reg_receiver"/>
</dbReference>
<feature type="domain" description="Response regulatory" evidence="2">
    <location>
        <begin position="9"/>
        <end position="120"/>
    </location>
</feature>
<proteinExistence type="predicted"/>
<reference evidence="3 4" key="1">
    <citation type="submission" date="2019-03" db="EMBL/GenBank/DDBJ databases">
        <title>Genomic Encyclopedia of Type Strains, Phase IV (KMG-IV): sequencing the most valuable type-strain genomes for metagenomic binning, comparative biology and taxonomic classification.</title>
        <authorList>
            <person name="Goeker M."/>
        </authorList>
    </citation>
    <scope>NUCLEOTIDE SEQUENCE [LARGE SCALE GENOMIC DNA]</scope>
    <source>
        <strain evidence="3 4">DSM 25059</strain>
    </source>
</reference>
<evidence type="ECO:0000313" key="3">
    <source>
        <dbReference type="EMBL" id="TDN86854.1"/>
    </source>
</evidence>
<feature type="modified residue" description="4-aspartylphosphate" evidence="1">
    <location>
        <position position="60"/>
    </location>
</feature>
<dbReference type="SMART" id="SM00448">
    <property type="entry name" value="REC"/>
    <property type="match status" value="1"/>
</dbReference>
<protein>
    <submittedName>
        <fullName evidence="3">Response regulator receiver domain-containing protein</fullName>
    </submittedName>
</protein>